<evidence type="ECO:0000313" key="3">
    <source>
        <dbReference type="EMBL" id="ACB76847.1"/>
    </source>
</evidence>
<accession>B1ZW95</accession>
<dbReference type="AlphaFoldDB" id="B1ZW95"/>
<evidence type="ECO:0000313" key="4">
    <source>
        <dbReference type="Proteomes" id="UP000007013"/>
    </source>
</evidence>
<dbReference type="eggNOG" id="COG0265">
    <property type="taxonomic scope" value="Bacteria"/>
</dbReference>
<dbReference type="Gene3D" id="2.40.10.10">
    <property type="entry name" value="Trypsin-like serine proteases"/>
    <property type="match status" value="1"/>
</dbReference>
<dbReference type="STRING" id="452637.Oter_3570"/>
<dbReference type="RefSeq" id="WP_012376376.1">
    <property type="nucleotide sequence ID" value="NC_010571.1"/>
</dbReference>
<name>B1ZW95_OPITP</name>
<dbReference type="InterPro" id="IPR009003">
    <property type="entry name" value="Peptidase_S1_PA"/>
</dbReference>
<protein>
    <recommendedName>
        <fullName evidence="5">Serine protease</fullName>
    </recommendedName>
</protein>
<gene>
    <name evidence="3" type="ordered locus">Oter_3570</name>
</gene>
<dbReference type="OrthoDB" id="9929312at2"/>
<dbReference type="KEGG" id="ote:Oter_3570"/>
<feature type="signal peptide" evidence="2">
    <location>
        <begin position="1"/>
        <end position="24"/>
    </location>
</feature>
<keyword evidence="2" id="KW-0732">Signal</keyword>
<proteinExistence type="predicted"/>
<feature type="compositionally biased region" description="Low complexity" evidence="1">
    <location>
        <begin position="263"/>
        <end position="277"/>
    </location>
</feature>
<organism evidence="3 4">
    <name type="scientific">Opitutus terrae (strain DSM 11246 / JCM 15787 / PB90-1)</name>
    <dbReference type="NCBI Taxonomy" id="452637"/>
    <lineage>
        <taxon>Bacteria</taxon>
        <taxon>Pseudomonadati</taxon>
        <taxon>Verrucomicrobiota</taxon>
        <taxon>Opitutia</taxon>
        <taxon>Opitutales</taxon>
        <taxon>Opitutaceae</taxon>
        <taxon>Opitutus</taxon>
    </lineage>
</organism>
<dbReference type="HOGENOM" id="CLU_962581_0_0_0"/>
<evidence type="ECO:0000256" key="2">
    <source>
        <dbReference type="SAM" id="SignalP"/>
    </source>
</evidence>
<dbReference type="Proteomes" id="UP000007013">
    <property type="component" value="Chromosome"/>
</dbReference>
<evidence type="ECO:0000256" key="1">
    <source>
        <dbReference type="SAM" id="MobiDB-lite"/>
    </source>
</evidence>
<feature type="region of interest" description="Disordered" evidence="1">
    <location>
        <begin position="263"/>
        <end position="289"/>
    </location>
</feature>
<dbReference type="EMBL" id="CP001032">
    <property type="protein sequence ID" value="ACB76847.1"/>
    <property type="molecule type" value="Genomic_DNA"/>
</dbReference>
<evidence type="ECO:0008006" key="5">
    <source>
        <dbReference type="Google" id="ProtNLM"/>
    </source>
</evidence>
<feature type="chain" id="PRO_5002774974" description="Serine protease" evidence="2">
    <location>
        <begin position="25"/>
        <end position="289"/>
    </location>
</feature>
<keyword evidence="4" id="KW-1185">Reference proteome</keyword>
<dbReference type="InterPro" id="IPR043504">
    <property type="entry name" value="Peptidase_S1_PA_chymotrypsin"/>
</dbReference>
<reference evidence="3 4" key="1">
    <citation type="journal article" date="2011" name="J. Bacteriol.">
        <title>Genome sequence of the verrucomicrobium Opitutus terrae PB90-1, an abundant inhabitant of rice paddy soil ecosystems.</title>
        <authorList>
            <person name="van Passel M.W."/>
            <person name="Kant R."/>
            <person name="Palva A."/>
            <person name="Copeland A."/>
            <person name="Lucas S."/>
            <person name="Lapidus A."/>
            <person name="Glavina del Rio T."/>
            <person name="Pitluck S."/>
            <person name="Goltsman E."/>
            <person name="Clum A."/>
            <person name="Sun H."/>
            <person name="Schmutz J."/>
            <person name="Larimer F.W."/>
            <person name="Land M.L."/>
            <person name="Hauser L."/>
            <person name="Kyrpides N."/>
            <person name="Mikhailova N."/>
            <person name="Richardson P.P."/>
            <person name="Janssen P.H."/>
            <person name="de Vos W.M."/>
            <person name="Smidt H."/>
        </authorList>
    </citation>
    <scope>NUCLEOTIDE SEQUENCE [LARGE SCALE GENOMIC DNA]</scope>
    <source>
        <strain evidence="4">DSM 11246 / JCM 15787 / PB90-1</strain>
    </source>
</reference>
<dbReference type="SUPFAM" id="SSF50494">
    <property type="entry name" value="Trypsin-like serine proteases"/>
    <property type="match status" value="1"/>
</dbReference>
<sequence length="289" mass="30347">MKRFPSFVIAVALLCGGAFSPRTAAATAETAAAGRALAARYADAVVGVELVVTLKVKSGGQEMPPREQRVEVNGVVIAPNGLTVTSLIEVDPQMAFESMRALQPGRPIELLGVDFKQVKLRLADGTEVPARFVLKDADLDLAFMAPEDATAEAGPRKFTHVDLATAADGAVLDRFFVVSRAAKVLQRTPLVQETTVIGIVEKPRRFYLLSQNMLSTAVFDPKGAVLGVTLQHLANGRRSGMVVLPAADIAEIARQVVFTKPAESAAPASPAAEPAAATGESTPDGAPKP</sequence>